<proteinExistence type="predicted"/>
<name>A0A1J7JWN3_9PEZI</name>
<dbReference type="InParanoid" id="A0A1J7JWN3"/>
<dbReference type="Proteomes" id="UP000182658">
    <property type="component" value="Unassembled WGS sequence"/>
</dbReference>
<evidence type="ECO:0000313" key="3">
    <source>
        <dbReference type="Proteomes" id="UP000182658"/>
    </source>
</evidence>
<feature type="non-terminal residue" evidence="2">
    <location>
        <position position="147"/>
    </location>
</feature>
<evidence type="ECO:0000256" key="1">
    <source>
        <dbReference type="SAM" id="MobiDB-lite"/>
    </source>
</evidence>
<dbReference type="AlphaFoldDB" id="A0A1J7JWN3"/>
<protein>
    <submittedName>
        <fullName evidence="2">Uncharacterized protein</fullName>
    </submittedName>
</protein>
<sequence>MPSCWDDFLPNMGITASEIALLAHLPPWTPPSPTPTKRKSPAQTEPDHDQQSPNKRQKSEYSPDFTPAPRASLDCQPSDDGFVSPDFTPPPHHPQPTDDDFVSPDFTPPLPLVYNGPFVSRPAPRAYSEESETDSVAIKLEEADEDL</sequence>
<evidence type="ECO:0000313" key="2">
    <source>
        <dbReference type="EMBL" id="OIW32194.1"/>
    </source>
</evidence>
<keyword evidence="3" id="KW-1185">Reference proteome</keyword>
<dbReference type="EMBL" id="KV875095">
    <property type="protein sequence ID" value="OIW32194.1"/>
    <property type="molecule type" value="Genomic_DNA"/>
</dbReference>
<reference evidence="2 3" key="1">
    <citation type="submission" date="2016-10" db="EMBL/GenBank/DDBJ databases">
        <title>Draft genome sequence of Coniochaeta ligniaria NRRL30616, a lignocellulolytic fungus for bioabatement of inhibitors in plant biomass hydrolysates.</title>
        <authorList>
            <consortium name="DOE Joint Genome Institute"/>
            <person name="Jimenez D.J."/>
            <person name="Hector R.E."/>
            <person name="Riley R."/>
            <person name="Sun H."/>
            <person name="Grigoriev I.V."/>
            <person name="Van Elsas J.D."/>
            <person name="Nichols N.N."/>
        </authorList>
    </citation>
    <scope>NUCLEOTIDE SEQUENCE [LARGE SCALE GENOMIC DNA]</scope>
    <source>
        <strain evidence="2 3">NRRL 30616</strain>
    </source>
</reference>
<gene>
    <name evidence="2" type="ORF">CONLIGDRAFT_629887</name>
</gene>
<accession>A0A1J7JWN3</accession>
<feature type="region of interest" description="Disordered" evidence="1">
    <location>
        <begin position="25"/>
        <end position="109"/>
    </location>
</feature>
<organism evidence="2 3">
    <name type="scientific">Coniochaeta ligniaria NRRL 30616</name>
    <dbReference type="NCBI Taxonomy" id="1408157"/>
    <lineage>
        <taxon>Eukaryota</taxon>
        <taxon>Fungi</taxon>
        <taxon>Dikarya</taxon>
        <taxon>Ascomycota</taxon>
        <taxon>Pezizomycotina</taxon>
        <taxon>Sordariomycetes</taxon>
        <taxon>Sordariomycetidae</taxon>
        <taxon>Coniochaetales</taxon>
        <taxon>Coniochaetaceae</taxon>
        <taxon>Coniochaeta</taxon>
    </lineage>
</organism>